<gene>
    <name evidence="3" type="ORF">PATL70BA_0439</name>
</gene>
<dbReference type="PANTHER" id="PTHR38032">
    <property type="entry name" value="POLYMERASE-RELATED"/>
    <property type="match status" value="1"/>
</dbReference>
<dbReference type="KEGG" id="cbar:PATL70BA_0439"/>
<evidence type="ECO:0000259" key="2">
    <source>
        <dbReference type="Pfam" id="PF20250"/>
    </source>
</evidence>
<dbReference type="Pfam" id="PF03961">
    <property type="entry name" value="FapA"/>
    <property type="match status" value="1"/>
</dbReference>
<name>A0A3P7RTU5_9FIRM</name>
<keyword evidence="1" id="KW-0175">Coiled coil</keyword>
<dbReference type="InterPro" id="IPR046865">
    <property type="entry name" value="FapA_b_solenoid"/>
</dbReference>
<feature type="coiled-coil region" evidence="1">
    <location>
        <begin position="415"/>
        <end position="442"/>
    </location>
</feature>
<organism evidence="3 4">
    <name type="scientific">Petrocella atlantisensis</name>
    <dbReference type="NCBI Taxonomy" id="2173034"/>
    <lineage>
        <taxon>Bacteria</taxon>
        <taxon>Bacillati</taxon>
        <taxon>Bacillota</taxon>
        <taxon>Clostridia</taxon>
        <taxon>Lachnospirales</taxon>
        <taxon>Vallitaleaceae</taxon>
        <taxon>Petrocella</taxon>
    </lineage>
</organism>
<dbReference type="InterPro" id="IPR046866">
    <property type="entry name" value="FapA_N"/>
</dbReference>
<evidence type="ECO:0000313" key="3">
    <source>
        <dbReference type="EMBL" id="VDN46292.1"/>
    </source>
</evidence>
<proteinExistence type="predicted"/>
<dbReference type="Pfam" id="PF20250">
    <property type="entry name" value="FapA_N"/>
    <property type="match status" value="1"/>
</dbReference>
<feature type="domain" description="Flagellar Assembly Protein A N-terminal region" evidence="2">
    <location>
        <begin position="85"/>
        <end position="252"/>
    </location>
</feature>
<protein>
    <recommendedName>
        <fullName evidence="2">Flagellar Assembly Protein A N-terminal region domain-containing protein</fullName>
    </recommendedName>
</protein>
<dbReference type="RefSeq" id="WP_172596060.1">
    <property type="nucleotide sequence ID" value="NZ_LR130778.1"/>
</dbReference>
<dbReference type="EMBL" id="LR130778">
    <property type="protein sequence ID" value="VDN46292.1"/>
    <property type="molecule type" value="Genomic_DNA"/>
</dbReference>
<evidence type="ECO:0000313" key="4">
    <source>
        <dbReference type="Proteomes" id="UP000279029"/>
    </source>
</evidence>
<dbReference type="InterPro" id="IPR005646">
    <property type="entry name" value="FapA"/>
</dbReference>
<accession>A0A3P7RTU5</accession>
<dbReference type="PANTHER" id="PTHR38032:SF1">
    <property type="entry name" value="RNA-BINDING PROTEIN KHPB N-TERMINAL DOMAIN-CONTAINING PROTEIN"/>
    <property type="match status" value="1"/>
</dbReference>
<keyword evidence="4" id="KW-1185">Reference proteome</keyword>
<sequence length="535" mass="59059">MGANINDGYFEIKTNNDGFYLEVFEAKDGGKNVEIQEIKNELKNMNIEMYDLASLEELLMMEGFERIEMKIAEPIEVSDENEEYFRIEISENKMSAYITFYKSSRPFNKEEIIKDLGSRGVKHGVDIELLEALEIEREVNSAYLIAKGTPPTHETEAVIEHYFKTENDVRPTMDADGNVNYHKLNVIAHVKTDQLLSRLIPGIKGVDGIDLHGNLLTPKKAKLVKLKYGKNITINEDKTELYAACDGLVKIVDDKVVVNDAYDVPNNVGNSTGDIDFDGTVIVHGNVITGFKVKARGDVEVLGVVEGAEIISGGSIILHKGIQGMGKSNIQAANNIKAKYIENANVTAGGDVHSEAILHSIVTCKGTITVEGKKGMISGGTVRAGQGVTTRILGSHMGTITNVEVGIDPIMLSEYGELKREIPKMESELSKIEQVIQLLNKRKEMSGKLDDDKQEMYMSAVRNKIFLTNKLTQSKKKYETMQTEVENKNAGVVKVSNELYTGVKISIGNISTHIRDEIKGVIITKKGADIKVSSL</sequence>
<dbReference type="AlphaFoldDB" id="A0A3P7RTU5"/>
<reference evidence="3 4" key="1">
    <citation type="submission" date="2018-09" db="EMBL/GenBank/DDBJ databases">
        <authorList>
            <person name="Postec A."/>
        </authorList>
    </citation>
    <scope>NUCLEOTIDE SEQUENCE [LARGE SCALE GENOMIC DNA]</scope>
    <source>
        <strain evidence="3">70B-A</strain>
    </source>
</reference>
<evidence type="ECO:0000256" key="1">
    <source>
        <dbReference type="SAM" id="Coils"/>
    </source>
</evidence>
<dbReference type="Proteomes" id="UP000279029">
    <property type="component" value="Chromosome"/>
</dbReference>